<dbReference type="PANTHER" id="PTHR42920:SF5">
    <property type="entry name" value="EAMA DOMAIN-CONTAINING PROTEIN"/>
    <property type="match status" value="1"/>
</dbReference>
<dbReference type="GO" id="GO:0005886">
    <property type="term" value="C:plasma membrane"/>
    <property type="evidence" value="ECO:0007669"/>
    <property type="project" value="UniProtKB-SubCell"/>
</dbReference>
<sequence length="286" mass="30524">MDKRHAYIALNISAFFFGLSGILGKAATASPAAIVFGRAWFAALALAALMLCVPGFRWQRIGRRGTLLLIASSVVLAGHWLTFFISVKAAGVAVATLGFASFPAFTTLFEGLAFRERISRREALLIGVICLGLVMVCPAGSVGSQSTQGFFWGILSGALLACLILCNRVTAVTVRPVQAALCQNGVISLLMLPFAFRALPSMAGMDWLYLALLGVFCTGAAHSLMVTSLRFVKARSASVFFALEPVYAIAFAWWLFDERPSARMLAGAALIILSVVLFSRKGKTTG</sequence>
<dbReference type="Pfam" id="PF00892">
    <property type="entry name" value="EamA"/>
    <property type="match status" value="2"/>
</dbReference>
<dbReference type="Gene3D" id="1.10.3730.20">
    <property type="match status" value="1"/>
</dbReference>
<dbReference type="SUPFAM" id="SSF103481">
    <property type="entry name" value="Multidrug resistance efflux transporter EmrE"/>
    <property type="match status" value="2"/>
</dbReference>
<keyword evidence="3 6" id="KW-0812">Transmembrane</keyword>
<evidence type="ECO:0000256" key="1">
    <source>
        <dbReference type="ARBA" id="ARBA00004651"/>
    </source>
</evidence>
<feature type="domain" description="EamA" evidence="7">
    <location>
        <begin position="7"/>
        <end position="136"/>
    </location>
</feature>
<evidence type="ECO:0000256" key="2">
    <source>
        <dbReference type="ARBA" id="ARBA00022475"/>
    </source>
</evidence>
<accession>A0AAU7Q4R7</accession>
<evidence type="ECO:0000256" key="3">
    <source>
        <dbReference type="ARBA" id="ARBA00022692"/>
    </source>
</evidence>
<keyword evidence="5 6" id="KW-0472">Membrane</keyword>
<feature type="domain" description="EamA" evidence="7">
    <location>
        <begin position="149"/>
        <end position="279"/>
    </location>
</feature>
<evidence type="ECO:0000256" key="5">
    <source>
        <dbReference type="ARBA" id="ARBA00023136"/>
    </source>
</evidence>
<evidence type="ECO:0000313" key="8">
    <source>
        <dbReference type="EMBL" id="XBS68150.1"/>
    </source>
</evidence>
<dbReference type="PANTHER" id="PTHR42920">
    <property type="entry name" value="OS03G0707200 PROTEIN-RELATED"/>
    <property type="match status" value="1"/>
</dbReference>
<dbReference type="AlphaFoldDB" id="A0AAU7Q4R7"/>
<comment type="subcellular location">
    <subcellularLocation>
        <location evidence="1">Cell membrane</location>
        <topology evidence="1">Multi-pass membrane protein</topology>
    </subcellularLocation>
</comment>
<evidence type="ECO:0000259" key="7">
    <source>
        <dbReference type="Pfam" id="PF00892"/>
    </source>
</evidence>
<gene>
    <name evidence="8" type="ORF">ABK905_14985</name>
</gene>
<organism evidence="8">
    <name type="scientific">Acerihabitans sp. KWT182</name>
    <dbReference type="NCBI Taxonomy" id="3157919"/>
    <lineage>
        <taxon>Bacteria</taxon>
        <taxon>Pseudomonadati</taxon>
        <taxon>Pseudomonadota</taxon>
        <taxon>Gammaproteobacteria</taxon>
        <taxon>Enterobacterales</taxon>
        <taxon>Pectobacteriaceae</taxon>
        <taxon>Acerihabitans</taxon>
    </lineage>
</organism>
<proteinExistence type="predicted"/>
<feature type="transmembrane region" description="Helical" evidence="6">
    <location>
        <begin position="65"/>
        <end position="85"/>
    </location>
</feature>
<reference evidence="8" key="1">
    <citation type="submission" date="2024-06" db="EMBL/GenBank/DDBJ databases">
        <authorList>
            <person name="Coelho C."/>
            <person name="Bento M."/>
            <person name="Garcia E."/>
            <person name="Camelo A."/>
            <person name="Brandao I."/>
            <person name="Espirito Santo C."/>
            <person name="Trovao J."/>
            <person name="Verissimo A."/>
            <person name="Costa J."/>
            <person name="Tiago I."/>
        </authorList>
    </citation>
    <scope>NUCLEOTIDE SEQUENCE</scope>
    <source>
        <strain evidence="8">KWT182</strain>
    </source>
</reference>
<dbReference type="InterPro" id="IPR037185">
    <property type="entry name" value="EmrE-like"/>
</dbReference>
<feature type="transmembrane region" description="Helical" evidence="6">
    <location>
        <begin position="7"/>
        <end position="27"/>
    </location>
</feature>
<feature type="transmembrane region" description="Helical" evidence="6">
    <location>
        <begin position="149"/>
        <end position="167"/>
    </location>
</feature>
<feature type="transmembrane region" description="Helical" evidence="6">
    <location>
        <begin position="33"/>
        <end position="53"/>
    </location>
</feature>
<protein>
    <submittedName>
        <fullName evidence="8">DMT family transporter</fullName>
    </submittedName>
</protein>
<feature type="transmembrane region" description="Helical" evidence="6">
    <location>
        <begin position="179"/>
        <end position="196"/>
    </location>
</feature>
<feature type="transmembrane region" description="Helical" evidence="6">
    <location>
        <begin position="91"/>
        <end position="112"/>
    </location>
</feature>
<keyword evidence="2" id="KW-1003">Cell membrane</keyword>
<feature type="transmembrane region" description="Helical" evidence="6">
    <location>
        <begin position="208"/>
        <end position="227"/>
    </location>
</feature>
<dbReference type="InterPro" id="IPR000620">
    <property type="entry name" value="EamA_dom"/>
</dbReference>
<dbReference type="EMBL" id="CP157947">
    <property type="protein sequence ID" value="XBS68150.1"/>
    <property type="molecule type" value="Genomic_DNA"/>
</dbReference>
<evidence type="ECO:0000256" key="4">
    <source>
        <dbReference type="ARBA" id="ARBA00022989"/>
    </source>
</evidence>
<keyword evidence="4 6" id="KW-1133">Transmembrane helix</keyword>
<feature type="transmembrane region" description="Helical" evidence="6">
    <location>
        <begin position="124"/>
        <end position="143"/>
    </location>
</feature>
<dbReference type="InterPro" id="IPR051258">
    <property type="entry name" value="Diverse_Substrate_Transporter"/>
</dbReference>
<evidence type="ECO:0000256" key="6">
    <source>
        <dbReference type="SAM" id="Phobius"/>
    </source>
</evidence>
<feature type="transmembrane region" description="Helical" evidence="6">
    <location>
        <begin position="262"/>
        <end position="279"/>
    </location>
</feature>
<name>A0AAU7Q4R7_9GAMM</name>
<feature type="transmembrane region" description="Helical" evidence="6">
    <location>
        <begin position="239"/>
        <end position="256"/>
    </location>
</feature>